<dbReference type="OrthoDB" id="8068875at2759"/>
<dbReference type="InterPro" id="IPR044611">
    <property type="entry name" value="E3A/B/C-like"/>
</dbReference>
<dbReference type="InterPro" id="IPR000569">
    <property type="entry name" value="HECT_dom"/>
</dbReference>
<evidence type="ECO:0000313" key="11">
    <source>
        <dbReference type="Proteomes" id="UP000320475"/>
    </source>
</evidence>
<gene>
    <name evidence="10" type="ORF">SeLEV6574_g06933</name>
</gene>
<dbReference type="EMBL" id="QEAM01000436">
    <property type="protein sequence ID" value="TPX39895.1"/>
    <property type="molecule type" value="Genomic_DNA"/>
</dbReference>
<dbReference type="VEuPathDB" id="FungiDB:SeMB42_g00833"/>
<dbReference type="SUPFAM" id="SSF56204">
    <property type="entry name" value="Hect, E3 ligase catalytic domain"/>
    <property type="match status" value="1"/>
</dbReference>
<evidence type="ECO:0000256" key="1">
    <source>
        <dbReference type="ARBA" id="ARBA00000885"/>
    </source>
</evidence>
<evidence type="ECO:0000256" key="3">
    <source>
        <dbReference type="ARBA" id="ARBA00012485"/>
    </source>
</evidence>
<feature type="active site" description="Glycyl thioester intermediate" evidence="7">
    <location>
        <position position="748"/>
    </location>
</feature>
<keyword evidence="6 7" id="KW-0833">Ubl conjugation pathway</keyword>
<feature type="domain" description="HECT" evidence="9">
    <location>
        <begin position="454"/>
        <end position="780"/>
    </location>
</feature>
<evidence type="ECO:0000256" key="5">
    <source>
        <dbReference type="ARBA" id="ARBA00022679"/>
    </source>
</evidence>
<dbReference type="EC" id="2.3.2.26" evidence="3"/>
<reference evidence="10 11" key="1">
    <citation type="journal article" date="2019" name="Sci. Rep.">
        <title>Comparative genomics of chytrid fungi reveal insights into the obligate biotrophic and pathogenic lifestyle of Synchytrium endobioticum.</title>
        <authorList>
            <person name="van de Vossenberg B.T.L.H."/>
            <person name="Warris S."/>
            <person name="Nguyen H.D.T."/>
            <person name="van Gent-Pelzer M.P.E."/>
            <person name="Joly D.L."/>
            <person name="van de Geest H.C."/>
            <person name="Bonants P.J.M."/>
            <person name="Smith D.S."/>
            <person name="Levesque C.A."/>
            <person name="van der Lee T.A.J."/>
        </authorList>
    </citation>
    <scope>NUCLEOTIDE SEQUENCE [LARGE SCALE GENOMIC DNA]</scope>
    <source>
        <strain evidence="10 11">LEV6574</strain>
    </source>
</reference>
<dbReference type="Gene3D" id="3.30.2410.10">
    <property type="entry name" value="Hect, E3 ligase catalytic domain"/>
    <property type="match status" value="1"/>
</dbReference>
<comment type="catalytic activity">
    <reaction evidence="1">
        <text>S-ubiquitinyl-[E2 ubiquitin-conjugating enzyme]-L-cysteine + [acceptor protein]-L-lysine = [E2 ubiquitin-conjugating enzyme]-L-cysteine + N(6)-ubiquitinyl-[acceptor protein]-L-lysine.</text>
        <dbReference type="EC" id="2.3.2.26"/>
    </reaction>
</comment>
<dbReference type="Gene3D" id="3.30.2160.10">
    <property type="entry name" value="Hect, E3 ligase catalytic domain"/>
    <property type="match status" value="1"/>
</dbReference>
<dbReference type="PANTHER" id="PTHR45700">
    <property type="entry name" value="UBIQUITIN-PROTEIN LIGASE E3C"/>
    <property type="match status" value="1"/>
</dbReference>
<keyword evidence="4" id="KW-0963">Cytoplasm</keyword>
<dbReference type="GO" id="GO:0005737">
    <property type="term" value="C:cytoplasm"/>
    <property type="evidence" value="ECO:0007669"/>
    <property type="project" value="UniProtKB-SubCell"/>
</dbReference>
<feature type="compositionally biased region" description="Low complexity" evidence="8">
    <location>
        <begin position="37"/>
        <end position="48"/>
    </location>
</feature>
<sequence length="780" mass="87580">MYRPGTDAQWSLYAGAMASPRSHRSYPPPAPFGSNKPGSPSPAAGAGATFARSHPLPNSRLAGGPTTRAPDVNMTTGTCQCCGHLLRFPLTIKAFRCTVCETVNDLDPVPLPEGGQVQPHRLSLERLRTLTNAAQQNRQSAELLEKTIADSFSLHVAINESFSNHKPVTETNCGVNLDDVRTAYAILLSNTSPSSNVSRNGSLQALTQNLERLSITSSRLVSALNQAIDKLLKRPGRRLVGANDIKFLMIILENPTLSSKTNNNDVTFYHDILGRLFGLVSCLSNDLHHLIVSWFSQLPIDIFQKRVDMVNFYISRRLSTKDGMRENYSNDWGIKSAARVMALLFAANLARPAPKLVISDFYNTVVDYVDLIRDYLKWQEEKSGAFSFCQYPFLVSLGGKMTIVEADAKRQMQERFKEAFYRTAMHNQPTDPFFSIHVRRNNLIADSLNSLSARNADLKKKLRIEFVNEDGIDLGGLTKEWFLLLTRDLFDPQYGMFDFDEDSQLCWFNQASLENSEEYRLVGTIIGLAIYNNTILDVHFPSACYKKLLNQNVGLDDLQVLHPALGRGLQQLLDYDGNDVETVFSRDFVAEYTAYGASVIVPLVPNGQSVPVTNSNRKKYVELMVDFLLTRSVQRQFDAFKEGFMSVCGGNALSLFRPEEIEMMVRGGTELDIESLAGVCDYEGFNPNESTIRNFWDIAKRLPTDMRRKLLLFITGTDRIPATGIQNMPFKISCLGEDSEKLPVSHTCFNQLCLYRYKTRDKLETKLMKAINWSAGFQLK</sequence>
<dbReference type="GO" id="GO:0061630">
    <property type="term" value="F:ubiquitin protein ligase activity"/>
    <property type="evidence" value="ECO:0007669"/>
    <property type="project" value="UniProtKB-EC"/>
</dbReference>
<dbReference type="Proteomes" id="UP000320475">
    <property type="component" value="Unassembled WGS sequence"/>
</dbReference>
<dbReference type="AlphaFoldDB" id="A0A507CMG8"/>
<protein>
    <recommendedName>
        <fullName evidence="3">HECT-type E3 ubiquitin transferase</fullName>
        <ecNumber evidence="3">2.3.2.26</ecNumber>
    </recommendedName>
</protein>
<evidence type="ECO:0000256" key="2">
    <source>
        <dbReference type="ARBA" id="ARBA00004496"/>
    </source>
</evidence>
<keyword evidence="5" id="KW-0808">Transferase</keyword>
<comment type="caution">
    <text evidence="10">The sequence shown here is derived from an EMBL/GenBank/DDBJ whole genome shotgun (WGS) entry which is preliminary data.</text>
</comment>
<evidence type="ECO:0000259" key="9">
    <source>
        <dbReference type="PROSITE" id="PS50237"/>
    </source>
</evidence>
<dbReference type="InterPro" id="IPR035983">
    <property type="entry name" value="Hect_E3_ubiquitin_ligase"/>
</dbReference>
<comment type="subcellular location">
    <subcellularLocation>
        <location evidence="2">Cytoplasm</location>
    </subcellularLocation>
</comment>
<organism evidence="10 11">
    <name type="scientific">Synchytrium endobioticum</name>
    <dbReference type="NCBI Taxonomy" id="286115"/>
    <lineage>
        <taxon>Eukaryota</taxon>
        <taxon>Fungi</taxon>
        <taxon>Fungi incertae sedis</taxon>
        <taxon>Chytridiomycota</taxon>
        <taxon>Chytridiomycota incertae sedis</taxon>
        <taxon>Chytridiomycetes</taxon>
        <taxon>Synchytriales</taxon>
        <taxon>Synchytriaceae</taxon>
        <taxon>Synchytrium</taxon>
    </lineage>
</organism>
<dbReference type="FunFam" id="3.30.2410.10:FF:000003">
    <property type="entry name" value="probable E3 ubiquitin-protein ligase HERC4 isoform X1"/>
    <property type="match status" value="1"/>
</dbReference>
<accession>A0A507CMG8</accession>
<dbReference type="FunFam" id="3.30.2160.10:FF:000004">
    <property type="entry name" value="probable E3 ubiquitin-protein ligase HERC4 isoform X1"/>
    <property type="match status" value="1"/>
</dbReference>
<dbReference type="GO" id="GO:0000209">
    <property type="term" value="P:protein polyubiquitination"/>
    <property type="evidence" value="ECO:0007669"/>
    <property type="project" value="InterPro"/>
</dbReference>
<dbReference type="SMART" id="SM00119">
    <property type="entry name" value="HECTc"/>
    <property type="match status" value="1"/>
</dbReference>
<evidence type="ECO:0000256" key="8">
    <source>
        <dbReference type="SAM" id="MobiDB-lite"/>
    </source>
</evidence>
<feature type="region of interest" description="Disordered" evidence="8">
    <location>
        <begin position="19"/>
        <end position="69"/>
    </location>
</feature>
<name>A0A507CMG8_9FUNG</name>
<dbReference type="Pfam" id="PF00632">
    <property type="entry name" value="HECT"/>
    <property type="match status" value="1"/>
</dbReference>
<evidence type="ECO:0000313" key="10">
    <source>
        <dbReference type="EMBL" id="TPX39895.1"/>
    </source>
</evidence>
<dbReference type="CDD" id="cd00078">
    <property type="entry name" value="HECTc"/>
    <property type="match status" value="1"/>
</dbReference>
<evidence type="ECO:0000256" key="6">
    <source>
        <dbReference type="ARBA" id="ARBA00022786"/>
    </source>
</evidence>
<evidence type="ECO:0000256" key="7">
    <source>
        <dbReference type="PROSITE-ProRule" id="PRU00104"/>
    </source>
</evidence>
<dbReference type="PROSITE" id="PS50237">
    <property type="entry name" value="HECT"/>
    <property type="match status" value="1"/>
</dbReference>
<proteinExistence type="predicted"/>
<dbReference type="Gene3D" id="3.90.1750.10">
    <property type="entry name" value="Hect, E3 ligase catalytic domains"/>
    <property type="match status" value="1"/>
</dbReference>
<evidence type="ECO:0000256" key="4">
    <source>
        <dbReference type="ARBA" id="ARBA00022490"/>
    </source>
</evidence>
<dbReference type="PANTHER" id="PTHR45700:SF8">
    <property type="entry name" value="HECT-TYPE E3 UBIQUITIN TRANSFERASE"/>
    <property type="match status" value="1"/>
</dbReference>